<feature type="compositionally biased region" description="Polar residues" evidence="6">
    <location>
        <begin position="555"/>
        <end position="581"/>
    </location>
</feature>
<accession>A0A8H4BPC5</accession>
<dbReference type="Gene3D" id="3.30.200.20">
    <property type="entry name" value="Phosphorylase Kinase, domain 1"/>
    <property type="match status" value="1"/>
</dbReference>
<keyword evidence="4 8" id="KW-0418">Kinase</keyword>
<keyword evidence="5" id="KW-0067">ATP-binding</keyword>
<dbReference type="Proteomes" id="UP000469890">
    <property type="component" value="Unassembled WGS sequence"/>
</dbReference>
<dbReference type="GO" id="GO:0004674">
    <property type="term" value="F:protein serine/threonine kinase activity"/>
    <property type="evidence" value="ECO:0007669"/>
    <property type="project" value="UniProtKB-KW"/>
</dbReference>
<evidence type="ECO:0000256" key="4">
    <source>
        <dbReference type="ARBA" id="ARBA00022777"/>
    </source>
</evidence>
<keyword evidence="3" id="KW-0547">Nucleotide-binding</keyword>
<feature type="compositionally biased region" description="Polar residues" evidence="6">
    <location>
        <begin position="497"/>
        <end position="519"/>
    </location>
</feature>
<gene>
    <name evidence="8" type="ORF">FB192DRAFT_1001622</name>
</gene>
<evidence type="ECO:0000256" key="6">
    <source>
        <dbReference type="SAM" id="MobiDB-lite"/>
    </source>
</evidence>
<evidence type="ECO:0000313" key="8">
    <source>
        <dbReference type="EMBL" id="KAF1806095.1"/>
    </source>
</evidence>
<dbReference type="InterPro" id="IPR008271">
    <property type="entry name" value="Ser/Thr_kinase_AS"/>
</dbReference>
<evidence type="ECO:0000256" key="2">
    <source>
        <dbReference type="ARBA" id="ARBA00022679"/>
    </source>
</evidence>
<dbReference type="SMART" id="SM00220">
    <property type="entry name" value="S_TKc"/>
    <property type="match status" value="1"/>
</dbReference>
<reference evidence="8 9" key="1">
    <citation type="submission" date="2019-09" db="EMBL/GenBank/DDBJ databases">
        <authorList>
            <consortium name="DOE Joint Genome Institute"/>
            <person name="Mondo S.J."/>
            <person name="Navarro-Mendoza M.I."/>
            <person name="Perez-Arques C."/>
            <person name="Panchal S."/>
            <person name="Nicolas F.E."/>
            <person name="Ganguly P."/>
            <person name="Pangilinan J."/>
            <person name="Grigoriev I."/>
            <person name="Heitman J."/>
            <person name="Sanya K."/>
            <person name="Garre V."/>
        </authorList>
    </citation>
    <scope>NUCLEOTIDE SEQUENCE [LARGE SCALE GENOMIC DNA]</scope>
    <source>
        <strain evidence="8 9">MU402</strain>
    </source>
</reference>
<feature type="region of interest" description="Disordered" evidence="6">
    <location>
        <begin position="496"/>
        <end position="519"/>
    </location>
</feature>
<name>A0A8H4BPC5_MUCCL</name>
<evidence type="ECO:0000256" key="3">
    <source>
        <dbReference type="ARBA" id="ARBA00022741"/>
    </source>
</evidence>
<evidence type="ECO:0000259" key="7">
    <source>
        <dbReference type="PROSITE" id="PS50011"/>
    </source>
</evidence>
<dbReference type="InterPro" id="IPR050494">
    <property type="entry name" value="Ser_Thr_dual-spec_kinase"/>
</dbReference>
<protein>
    <submittedName>
        <fullName evidence="8">Kinase-like domain-containing protein</fullName>
    </submittedName>
</protein>
<feature type="region of interest" description="Disordered" evidence="6">
    <location>
        <begin position="638"/>
        <end position="664"/>
    </location>
</feature>
<dbReference type="GO" id="GO:0005524">
    <property type="term" value="F:ATP binding"/>
    <property type="evidence" value="ECO:0007669"/>
    <property type="project" value="UniProtKB-KW"/>
</dbReference>
<keyword evidence="2" id="KW-0808">Transferase</keyword>
<evidence type="ECO:0000256" key="5">
    <source>
        <dbReference type="ARBA" id="ARBA00022840"/>
    </source>
</evidence>
<dbReference type="PANTHER" id="PTHR24058:SF17">
    <property type="entry name" value="HOMEODOMAIN INTERACTING PROTEIN KINASE, ISOFORM D"/>
    <property type="match status" value="1"/>
</dbReference>
<dbReference type="PANTHER" id="PTHR24058">
    <property type="entry name" value="DUAL SPECIFICITY PROTEIN KINASE"/>
    <property type="match status" value="1"/>
</dbReference>
<dbReference type="AlphaFoldDB" id="A0A8H4BPC5"/>
<feature type="region of interest" description="Disordered" evidence="6">
    <location>
        <begin position="536"/>
        <end position="622"/>
    </location>
</feature>
<dbReference type="EMBL" id="JAAECE010000001">
    <property type="protein sequence ID" value="KAF1806095.1"/>
    <property type="molecule type" value="Genomic_DNA"/>
</dbReference>
<dbReference type="InterPro" id="IPR000719">
    <property type="entry name" value="Prot_kinase_dom"/>
</dbReference>
<dbReference type="GO" id="GO:0005737">
    <property type="term" value="C:cytoplasm"/>
    <property type="evidence" value="ECO:0007669"/>
    <property type="project" value="TreeGrafter"/>
</dbReference>
<dbReference type="GO" id="GO:0004713">
    <property type="term" value="F:protein tyrosine kinase activity"/>
    <property type="evidence" value="ECO:0007669"/>
    <property type="project" value="TreeGrafter"/>
</dbReference>
<feature type="compositionally biased region" description="Polar residues" evidence="6">
    <location>
        <begin position="605"/>
        <end position="622"/>
    </location>
</feature>
<keyword evidence="1" id="KW-0723">Serine/threonine-protein kinase</keyword>
<evidence type="ECO:0000313" key="9">
    <source>
        <dbReference type="Proteomes" id="UP000469890"/>
    </source>
</evidence>
<feature type="compositionally biased region" description="Low complexity" evidence="6">
    <location>
        <begin position="762"/>
        <end position="775"/>
    </location>
</feature>
<dbReference type="Gene3D" id="1.10.510.10">
    <property type="entry name" value="Transferase(Phosphotransferase) domain 1"/>
    <property type="match status" value="1"/>
</dbReference>
<sequence>MLFFCSSLFLLSFFLFLFRIHFVWCLKFYTYNSTNKALISLMYTANLNMNALLNDDESSLPASPSSVTPRGFVAYHIFNKQRHARSRPASSYSIFKRATVQYHQVVESINPALFSTEQTYIPRRTLTNPREPSKNSGYDNIHDDYILRVKGILGDVVKYEILDLMGQGTFGQVVMCKTLQTGELVAIKVIKNQFSYHAQGEKEVAILRQLKSRPDDRDRFLQLRHSFLFRGHLCAVFELLSISLHKVLSQRPGKPNLAIKDIQKISFNILETLALLKEMRIIHTDLKPDNILLKRFDDIHNVKLIDYGSAMMEHGELNYCIQTAFYRSPEVILQAGITCAIDMWSFGCFVAELYTGRPLFPSGNEATLLHMMTTSLQCLPPDDMLLMGNKSSNFFDIKNAHNSQTRLKALVNAPHDMPVSSTTLKDRIMGLISNDEDDDDDSLIDNHQEITDKENLYDFLKHILVFDPRTRFTPAQALQHPFITSAMGNMTVRPLLNHSSTTTEPQTQKPVMPQLSKSTGSITSEMIHASLAKAVASSSSLNTSRTTEDSIDILTPNSSQINLQQQKRGSLSPQHTTTMASDSAVKSVASPPFKSILKNKKAPPKSNTPTTLIPSLSSPIRGQQENTLDRKVAFLHQSRPNSTSQLSDQSAKQQPPTVTEDPIPDIVNTTLYNQNYMAQQHPYMAQYGQQQQWMAYLAHQNATTTTAAPTTYALSPSYTTANANLPYIYQQAQVLQQQIMNPTYSTYPYPHPQQAQQPYLLPQQKQQPHQPSPLLMYSINDLHQNP</sequence>
<feature type="domain" description="Protein kinase" evidence="7">
    <location>
        <begin position="159"/>
        <end position="483"/>
    </location>
</feature>
<evidence type="ECO:0000256" key="1">
    <source>
        <dbReference type="ARBA" id="ARBA00022527"/>
    </source>
</evidence>
<feature type="region of interest" description="Disordered" evidence="6">
    <location>
        <begin position="762"/>
        <end position="786"/>
    </location>
</feature>
<dbReference type="InterPro" id="IPR011009">
    <property type="entry name" value="Kinase-like_dom_sf"/>
</dbReference>
<dbReference type="Pfam" id="PF00069">
    <property type="entry name" value="Pkinase"/>
    <property type="match status" value="1"/>
</dbReference>
<dbReference type="PROSITE" id="PS00108">
    <property type="entry name" value="PROTEIN_KINASE_ST"/>
    <property type="match status" value="1"/>
</dbReference>
<organism evidence="8 9">
    <name type="scientific">Mucor circinelloides f. lusitanicus</name>
    <name type="common">Mucor racemosus var. lusitanicus</name>
    <dbReference type="NCBI Taxonomy" id="29924"/>
    <lineage>
        <taxon>Eukaryota</taxon>
        <taxon>Fungi</taxon>
        <taxon>Fungi incertae sedis</taxon>
        <taxon>Mucoromycota</taxon>
        <taxon>Mucoromycotina</taxon>
        <taxon>Mucoromycetes</taxon>
        <taxon>Mucorales</taxon>
        <taxon>Mucorineae</taxon>
        <taxon>Mucoraceae</taxon>
        <taxon>Mucor</taxon>
    </lineage>
</organism>
<comment type="caution">
    <text evidence="8">The sequence shown here is derived from an EMBL/GenBank/DDBJ whole genome shotgun (WGS) entry which is preliminary data.</text>
</comment>
<dbReference type="SUPFAM" id="SSF56112">
    <property type="entry name" value="Protein kinase-like (PK-like)"/>
    <property type="match status" value="1"/>
</dbReference>
<feature type="compositionally biased region" description="Polar residues" evidence="6">
    <location>
        <begin position="638"/>
        <end position="657"/>
    </location>
</feature>
<dbReference type="PROSITE" id="PS50011">
    <property type="entry name" value="PROTEIN_KINASE_DOM"/>
    <property type="match status" value="1"/>
</dbReference>
<proteinExistence type="predicted"/>